<accession>A0ABS3RQ37</accession>
<reference evidence="3 4" key="1">
    <citation type="submission" date="2021-03" db="EMBL/GenBank/DDBJ databases">
        <title>Actinomadura violae sp. nov., isolated from lichen in Thailand.</title>
        <authorList>
            <person name="Kanchanasin P."/>
            <person name="Saeng-In P."/>
            <person name="Phongsopitanun W."/>
            <person name="Yuki M."/>
            <person name="Kudo T."/>
            <person name="Ohkuma M."/>
            <person name="Tanasupawat S."/>
        </authorList>
    </citation>
    <scope>NUCLEOTIDE SEQUENCE [LARGE SCALE GENOMIC DNA]</scope>
    <source>
        <strain evidence="3 4">LCR2-06</strain>
    </source>
</reference>
<keyword evidence="4" id="KW-1185">Reference proteome</keyword>
<keyword evidence="2" id="KW-0812">Transmembrane</keyword>
<organism evidence="3 4">
    <name type="scientific">Actinomadura violacea</name>
    <dbReference type="NCBI Taxonomy" id="2819934"/>
    <lineage>
        <taxon>Bacteria</taxon>
        <taxon>Bacillati</taxon>
        <taxon>Actinomycetota</taxon>
        <taxon>Actinomycetes</taxon>
        <taxon>Streptosporangiales</taxon>
        <taxon>Thermomonosporaceae</taxon>
        <taxon>Actinomadura</taxon>
    </lineage>
</organism>
<keyword evidence="2" id="KW-0472">Membrane</keyword>
<keyword evidence="2" id="KW-1133">Transmembrane helix</keyword>
<dbReference type="RefSeq" id="WP_208241057.1">
    <property type="nucleotide sequence ID" value="NZ_JAGEPF010000008.1"/>
</dbReference>
<gene>
    <name evidence="3" type="ORF">J4709_14845</name>
</gene>
<protein>
    <submittedName>
        <fullName evidence="3">Uncharacterized protein</fullName>
    </submittedName>
</protein>
<evidence type="ECO:0000256" key="2">
    <source>
        <dbReference type="SAM" id="Phobius"/>
    </source>
</evidence>
<evidence type="ECO:0000313" key="3">
    <source>
        <dbReference type="EMBL" id="MBO2458855.1"/>
    </source>
</evidence>
<evidence type="ECO:0000256" key="1">
    <source>
        <dbReference type="SAM" id="MobiDB-lite"/>
    </source>
</evidence>
<feature type="compositionally biased region" description="Basic and acidic residues" evidence="1">
    <location>
        <begin position="383"/>
        <end position="399"/>
    </location>
</feature>
<proteinExistence type="predicted"/>
<comment type="caution">
    <text evidence="3">The sequence shown here is derived from an EMBL/GenBank/DDBJ whole genome shotgun (WGS) entry which is preliminary data.</text>
</comment>
<feature type="transmembrane region" description="Helical" evidence="2">
    <location>
        <begin position="20"/>
        <end position="42"/>
    </location>
</feature>
<feature type="region of interest" description="Disordered" evidence="1">
    <location>
        <begin position="374"/>
        <end position="399"/>
    </location>
</feature>
<sequence length="522" mass="55009">MDGFFSRARRDRGASGIEYAALVTVATVVVAALLLTVSGVFAEQVGSAICRVFGGNCESGTRGARPLTWTRCNVDDKNRSLGFNLAFRGIRGDAAGKDGIVTQVVPGTGQRTAQVTLTGRSGLGVETGDRTDVGKLGKLNDRLKAGGKGKISVSAFAGINTELGFRYDFNGSDGKDPYAAAQKFLDSRRGSTWKRVLSGLGGSEGEAVENGAAEVVHGAKKAWAWIRGKDTRKMDAEEGQTPTAITFRVGEEATAGGQWSGAKQLGGEKVGLGLEAGAEGKQTASGDVTVVVDDKKNPQNNGMRIFTQRFTLDASGKLQGGADFGRLFPGAFDAGLKAALEGGAGVAGTQSVTFDRNGVPTRFTLQLDTEWKGGKSLTVKGGPNDKKTGSDKHKGTEGHKTSRLYSLDLTEPENRAAFDRLFVTVGGMVAVPRLQSPRHLGEALDQYGRAFAAHGQLVQFEYDTSGNTIEGGSVLGEKGIKRKGFGAGMTDDKTWARYRSGKYFDNEAPSAGWQALANCPRG</sequence>
<dbReference type="Proteomes" id="UP000680206">
    <property type="component" value="Unassembled WGS sequence"/>
</dbReference>
<name>A0ABS3RQ37_9ACTN</name>
<evidence type="ECO:0000313" key="4">
    <source>
        <dbReference type="Proteomes" id="UP000680206"/>
    </source>
</evidence>
<dbReference type="EMBL" id="JAGEPF010000008">
    <property type="protein sequence ID" value="MBO2458855.1"/>
    <property type="molecule type" value="Genomic_DNA"/>
</dbReference>